<keyword evidence="3" id="KW-1185">Reference proteome</keyword>
<accession>A0A5N5H5P5</accession>
<name>A0A5N5H5P5_9ROSA</name>
<proteinExistence type="predicted"/>
<organism evidence="2 3">
    <name type="scientific">Pyrus ussuriensis x Pyrus communis</name>
    <dbReference type="NCBI Taxonomy" id="2448454"/>
    <lineage>
        <taxon>Eukaryota</taxon>
        <taxon>Viridiplantae</taxon>
        <taxon>Streptophyta</taxon>
        <taxon>Embryophyta</taxon>
        <taxon>Tracheophyta</taxon>
        <taxon>Spermatophyta</taxon>
        <taxon>Magnoliopsida</taxon>
        <taxon>eudicotyledons</taxon>
        <taxon>Gunneridae</taxon>
        <taxon>Pentapetalae</taxon>
        <taxon>rosids</taxon>
        <taxon>fabids</taxon>
        <taxon>Rosales</taxon>
        <taxon>Rosaceae</taxon>
        <taxon>Amygdaloideae</taxon>
        <taxon>Maleae</taxon>
        <taxon>Pyrus</taxon>
    </lineage>
</organism>
<dbReference type="Proteomes" id="UP000327157">
    <property type="component" value="Chromosome 4"/>
</dbReference>
<feature type="coiled-coil region" evidence="1">
    <location>
        <begin position="49"/>
        <end position="97"/>
    </location>
</feature>
<evidence type="ECO:0000313" key="2">
    <source>
        <dbReference type="EMBL" id="KAB2622397.1"/>
    </source>
</evidence>
<comment type="caution">
    <text evidence="2">The sequence shown here is derived from an EMBL/GenBank/DDBJ whole genome shotgun (WGS) entry which is preliminary data.</text>
</comment>
<sequence>MLSMKNKTTLQDGTVMLIDDEIVLGVLGHKSGYFKCPSKSVSLEDTMLNKHLEEKLETQQQELVTTNQELGEAKQEIQELKENQKKFEELLHKIMERQQPPP</sequence>
<evidence type="ECO:0000313" key="3">
    <source>
        <dbReference type="Proteomes" id="UP000327157"/>
    </source>
</evidence>
<protein>
    <submittedName>
        <fullName evidence="2">Uncharacterized protein</fullName>
    </submittedName>
</protein>
<dbReference type="EMBL" id="SMOL01000231">
    <property type="protein sequence ID" value="KAB2622397.1"/>
    <property type="molecule type" value="Genomic_DNA"/>
</dbReference>
<dbReference type="AlphaFoldDB" id="A0A5N5H5P5"/>
<reference evidence="2 3" key="1">
    <citation type="submission" date="2019-09" db="EMBL/GenBank/DDBJ databases">
        <authorList>
            <person name="Ou C."/>
        </authorList>
    </citation>
    <scope>NUCLEOTIDE SEQUENCE [LARGE SCALE GENOMIC DNA]</scope>
    <source>
        <strain evidence="2">S2</strain>
        <tissue evidence="2">Leaf</tissue>
    </source>
</reference>
<gene>
    <name evidence="2" type="ORF">D8674_024579</name>
</gene>
<reference evidence="3" key="2">
    <citation type="submission" date="2019-10" db="EMBL/GenBank/DDBJ databases">
        <title>A de novo genome assembly of a pear dwarfing rootstock.</title>
        <authorList>
            <person name="Wang F."/>
            <person name="Wang J."/>
            <person name="Li S."/>
            <person name="Zhang Y."/>
            <person name="Fang M."/>
            <person name="Ma L."/>
            <person name="Zhao Y."/>
            <person name="Jiang S."/>
        </authorList>
    </citation>
    <scope>NUCLEOTIDE SEQUENCE [LARGE SCALE GENOMIC DNA]</scope>
</reference>
<keyword evidence="1" id="KW-0175">Coiled coil</keyword>
<evidence type="ECO:0000256" key="1">
    <source>
        <dbReference type="SAM" id="Coils"/>
    </source>
</evidence>
<reference evidence="2 3" key="3">
    <citation type="submission" date="2019-11" db="EMBL/GenBank/DDBJ databases">
        <title>A de novo genome assembly of a pear dwarfing rootstock.</title>
        <authorList>
            <person name="Wang F."/>
            <person name="Wang J."/>
            <person name="Li S."/>
            <person name="Zhang Y."/>
            <person name="Fang M."/>
            <person name="Ma L."/>
            <person name="Zhao Y."/>
            <person name="Jiang S."/>
        </authorList>
    </citation>
    <scope>NUCLEOTIDE SEQUENCE [LARGE SCALE GENOMIC DNA]</scope>
    <source>
        <strain evidence="2">S2</strain>
        <tissue evidence="2">Leaf</tissue>
    </source>
</reference>